<dbReference type="CDD" id="cd00067">
    <property type="entry name" value="GAL4"/>
    <property type="match status" value="1"/>
</dbReference>
<dbReference type="SMART" id="SM00066">
    <property type="entry name" value="GAL4"/>
    <property type="match status" value="1"/>
</dbReference>
<feature type="region of interest" description="Disordered" evidence="3">
    <location>
        <begin position="1"/>
        <end position="36"/>
    </location>
</feature>
<dbReference type="InterPro" id="IPR036864">
    <property type="entry name" value="Zn2-C6_fun-type_DNA-bd_sf"/>
</dbReference>
<dbReference type="Gene3D" id="4.10.240.10">
    <property type="entry name" value="Zn(2)-C6 fungal-type DNA-binding domain"/>
    <property type="match status" value="1"/>
</dbReference>
<dbReference type="EMBL" id="PDLN01000003">
    <property type="protein sequence ID" value="RDW91587.1"/>
    <property type="molecule type" value="Genomic_DNA"/>
</dbReference>
<evidence type="ECO:0000256" key="1">
    <source>
        <dbReference type="ARBA" id="ARBA00004123"/>
    </source>
</evidence>
<organism evidence="5 6">
    <name type="scientific">Coleophoma crateriformis</name>
    <dbReference type="NCBI Taxonomy" id="565419"/>
    <lineage>
        <taxon>Eukaryota</taxon>
        <taxon>Fungi</taxon>
        <taxon>Dikarya</taxon>
        <taxon>Ascomycota</taxon>
        <taxon>Pezizomycotina</taxon>
        <taxon>Leotiomycetes</taxon>
        <taxon>Helotiales</taxon>
        <taxon>Dermateaceae</taxon>
        <taxon>Coleophoma</taxon>
    </lineage>
</organism>
<dbReference type="Pfam" id="PF11951">
    <property type="entry name" value="Fungal_trans_2"/>
    <property type="match status" value="1"/>
</dbReference>
<comment type="subcellular location">
    <subcellularLocation>
        <location evidence="1">Nucleus</location>
    </subcellularLocation>
</comment>
<evidence type="ECO:0000259" key="4">
    <source>
        <dbReference type="PROSITE" id="PS50048"/>
    </source>
</evidence>
<feature type="compositionally biased region" description="Polar residues" evidence="3">
    <location>
        <begin position="8"/>
        <end position="19"/>
    </location>
</feature>
<dbReference type="GO" id="GO:0045944">
    <property type="term" value="P:positive regulation of transcription by RNA polymerase II"/>
    <property type="evidence" value="ECO:0007669"/>
    <property type="project" value="TreeGrafter"/>
</dbReference>
<keyword evidence="2" id="KW-0539">Nucleus</keyword>
<dbReference type="GO" id="GO:0005634">
    <property type="term" value="C:nucleus"/>
    <property type="evidence" value="ECO:0007669"/>
    <property type="project" value="UniProtKB-SubCell"/>
</dbReference>
<dbReference type="OrthoDB" id="3509362at2759"/>
<name>A0A3D8SZ35_9HELO</name>
<dbReference type="InterPro" id="IPR021858">
    <property type="entry name" value="Fun_TF"/>
</dbReference>
<evidence type="ECO:0000313" key="5">
    <source>
        <dbReference type="EMBL" id="RDW91587.1"/>
    </source>
</evidence>
<dbReference type="PANTHER" id="PTHR37534">
    <property type="entry name" value="TRANSCRIPTIONAL ACTIVATOR PROTEIN UGA3"/>
    <property type="match status" value="1"/>
</dbReference>
<feature type="domain" description="Zn(2)-C6 fungal-type" evidence="4">
    <location>
        <begin position="44"/>
        <end position="72"/>
    </location>
</feature>
<dbReference type="PROSITE" id="PS00463">
    <property type="entry name" value="ZN2_CY6_FUNGAL_1"/>
    <property type="match status" value="1"/>
</dbReference>
<proteinExistence type="predicted"/>
<evidence type="ECO:0000256" key="2">
    <source>
        <dbReference type="ARBA" id="ARBA00023242"/>
    </source>
</evidence>
<evidence type="ECO:0000313" key="6">
    <source>
        <dbReference type="Proteomes" id="UP000256328"/>
    </source>
</evidence>
<dbReference type="GO" id="GO:0000981">
    <property type="term" value="F:DNA-binding transcription factor activity, RNA polymerase II-specific"/>
    <property type="evidence" value="ECO:0007669"/>
    <property type="project" value="InterPro"/>
</dbReference>
<dbReference type="GO" id="GO:0008270">
    <property type="term" value="F:zinc ion binding"/>
    <property type="evidence" value="ECO:0007669"/>
    <property type="project" value="InterPro"/>
</dbReference>
<reference evidence="5 6" key="1">
    <citation type="journal article" date="2018" name="IMA Fungus">
        <title>IMA Genome-F 9: Draft genome sequence of Annulohypoxylon stygium, Aspergillus mulundensis, Berkeleyomyces basicola (syn. Thielaviopsis basicola), Ceratocystis smalleyi, two Cercospora beticola strains, Coleophoma cylindrospora, Fusarium fracticaudum, Phialophora cf. hyalina, and Morchella septimelata.</title>
        <authorList>
            <person name="Wingfield B.D."/>
            <person name="Bills G.F."/>
            <person name="Dong Y."/>
            <person name="Huang W."/>
            <person name="Nel W.J."/>
            <person name="Swalarsk-Parry B.S."/>
            <person name="Vaghefi N."/>
            <person name="Wilken P.M."/>
            <person name="An Z."/>
            <person name="de Beer Z.W."/>
            <person name="De Vos L."/>
            <person name="Chen L."/>
            <person name="Duong T.A."/>
            <person name="Gao Y."/>
            <person name="Hammerbacher A."/>
            <person name="Kikkert J.R."/>
            <person name="Li Y."/>
            <person name="Li H."/>
            <person name="Li K."/>
            <person name="Li Q."/>
            <person name="Liu X."/>
            <person name="Ma X."/>
            <person name="Naidoo K."/>
            <person name="Pethybridge S.J."/>
            <person name="Sun J."/>
            <person name="Steenkamp E.T."/>
            <person name="van der Nest M.A."/>
            <person name="van Wyk S."/>
            <person name="Wingfield M.J."/>
            <person name="Xiong C."/>
            <person name="Yue Q."/>
            <person name="Zhang X."/>
        </authorList>
    </citation>
    <scope>NUCLEOTIDE SEQUENCE [LARGE SCALE GENOMIC DNA]</scope>
    <source>
        <strain evidence="5 6">BP5796</strain>
    </source>
</reference>
<dbReference type="Pfam" id="PF00172">
    <property type="entry name" value="Zn_clus"/>
    <property type="match status" value="1"/>
</dbReference>
<evidence type="ECO:0000256" key="3">
    <source>
        <dbReference type="SAM" id="MobiDB-lite"/>
    </source>
</evidence>
<accession>A0A3D8SZ35</accession>
<dbReference type="Proteomes" id="UP000256328">
    <property type="component" value="Unassembled WGS sequence"/>
</dbReference>
<dbReference type="AlphaFoldDB" id="A0A3D8SZ35"/>
<dbReference type="SUPFAM" id="SSF57701">
    <property type="entry name" value="Zn2/Cys6 DNA-binding domain"/>
    <property type="match status" value="1"/>
</dbReference>
<sequence length="513" mass="57059">MAAAAMNSPATQFSDTTIAVESDSKPKAKTQTKKRTGTTRLRTGCLTCRKRRKKCDEVYPICGHCTRLNLVCGREEPRALSPDPFIQGNNGGDVNAQVEKAVLQRRRFSILIPNPSPATILPPAHERSQRYLLKYYAQVLSMLCSTSVESNSFINVFMPMAMDSQPVLNSLLAWTAGHIKFFDESYSPVASEYRSAALVSLASALPSNANPDTTLAACLVLCAAASPTNHWYDHLQGAKSIIESASTTSPTGNLLTGTECFMQTPDGQWLLRHFAYHDVLGAVAMGTKPLIAGPYWLPRGGFILDAYVGVASEILAMISEICCLTYENTASQVALEWDSQDWMPEPSLEGFQSWYPLLDLESRITHWECPTTSQEYLVELAESYRLAALICLYRKARDFFPTDTPHINLRISQHVAELVRILESIPYQSMAEGGLLFPLFIAGGETMDDVSISIIRTRLQGLLAHRGFAHTGLSTEILEELWRLKKRDVKSPEGRNVDWLDILKRRGIKLMLF</sequence>
<feature type="compositionally biased region" description="Basic residues" evidence="3">
    <location>
        <begin position="27"/>
        <end position="36"/>
    </location>
</feature>
<keyword evidence="6" id="KW-1185">Reference proteome</keyword>
<dbReference type="GO" id="GO:0000976">
    <property type="term" value="F:transcription cis-regulatory region binding"/>
    <property type="evidence" value="ECO:0007669"/>
    <property type="project" value="TreeGrafter"/>
</dbReference>
<dbReference type="PROSITE" id="PS50048">
    <property type="entry name" value="ZN2_CY6_FUNGAL_2"/>
    <property type="match status" value="1"/>
</dbReference>
<dbReference type="InterPro" id="IPR001138">
    <property type="entry name" value="Zn2Cys6_DnaBD"/>
</dbReference>
<dbReference type="PANTHER" id="PTHR37534:SF7">
    <property type="entry name" value="TRANSCRIPTIONAL ACTIVATOR PROTEIN UGA3"/>
    <property type="match status" value="1"/>
</dbReference>
<gene>
    <name evidence="5" type="ORF">BP5796_02752</name>
</gene>
<protein>
    <recommendedName>
        <fullName evidence="4">Zn(2)-C6 fungal-type domain-containing protein</fullName>
    </recommendedName>
</protein>
<comment type="caution">
    <text evidence="5">The sequence shown here is derived from an EMBL/GenBank/DDBJ whole genome shotgun (WGS) entry which is preliminary data.</text>
</comment>